<name>A0AAI9X1C7_SPIME</name>
<comment type="caution">
    <text evidence="1">The sequence shown here is derived from an EMBL/GenBank/DDBJ whole genome shotgun (WGS) entry which is preliminary data.</text>
</comment>
<evidence type="ECO:0000313" key="1">
    <source>
        <dbReference type="EMBL" id="KAI93082.1"/>
    </source>
</evidence>
<dbReference type="RefSeq" id="WP_040584420.1">
    <property type="nucleotide sequence ID" value="NZ_AGBZ02000001.1"/>
</dbReference>
<proteinExistence type="predicted"/>
<evidence type="ECO:0000313" key="2">
    <source>
        <dbReference type="Proteomes" id="UP000004057"/>
    </source>
</evidence>
<gene>
    <name evidence="1" type="ORF">SPM_003785</name>
</gene>
<reference evidence="1 2" key="1">
    <citation type="journal article" date="2012" name="J. Proteome Res.">
        <title>Application of Spiroplasma melliferum proteogenomic profiling for the discovery of virulence factors and pathogenicity mechanisms in host-associated spiroplasmas.</title>
        <authorList>
            <person name="Alexeev D."/>
            <person name="Kostrjukova E."/>
            <person name="Aliper A."/>
            <person name="Popenko A."/>
            <person name="Bazaleev N."/>
            <person name="Tyakht A."/>
            <person name="Selezneva O."/>
            <person name="Akopian T."/>
            <person name="Prichodko E."/>
            <person name="Kondratov I."/>
            <person name="Chukin M."/>
            <person name="Demina I."/>
            <person name="Galyamina M."/>
            <person name="Kamashev D."/>
            <person name="Vanyushkina A."/>
            <person name="Ladygina V."/>
            <person name="Levitskii S."/>
            <person name="Lazarev V."/>
            <person name="Govorun V."/>
        </authorList>
    </citation>
    <scope>NUCLEOTIDE SEQUENCE [LARGE SCALE GENOMIC DNA]</scope>
    <source>
        <strain evidence="1 2">KC3</strain>
    </source>
</reference>
<accession>A0AAI9X1C7</accession>
<dbReference type="EMBL" id="AGBZ02000001">
    <property type="protein sequence ID" value="KAI93082.1"/>
    <property type="molecule type" value="Genomic_DNA"/>
</dbReference>
<organism evidence="1 2">
    <name type="scientific">Spiroplasma melliferum KC3</name>
    <dbReference type="NCBI Taxonomy" id="570509"/>
    <lineage>
        <taxon>Bacteria</taxon>
        <taxon>Bacillati</taxon>
        <taxon>Mycoplasmatota</taxon>
        <taxon>Mollicutes</taxon>
        <taxon>Entomoplasmatales</taxon>
        <taxon>Spiroplasmataceae</taxon>
        <taxon>Spiroplasma</taxon>
    </lineage>
</organism>
<protein>
    <submittedName>
        <fullName evidence="1">Uncharacterized protein</fullName>
    </submittedName>
</protein>
<dbReference type="AlphaFoldDB" id="A0AAI9X1C7"/>
<dbReference type="Proteomes" id="UP000004057">
    <property type="component" value="Unassembled WGS sequence"/>
</dbReference>
<sequence>MLTFKKRRYLTKIRYELGLPPLHWKQELRPEQYQLFDKIIERYVRTVNYMWYFKNVAFYDDFIRITYYFPRLILTRKNLYFLKIRTLSEPVTTTLTTPVWEQSKGLITSPIVTQQFMINRMIKLLDAKQFLRTATINLVVINSKEPFSVTDLVPYNNIQIINQQEMHWSDIIKHIEKNDDLTVDLFADETILMLHHLLSEHSHRHNYRLQKSSLFCLYHYI</sequence>